<organism evidence="1 2">
    <name type="scientific">Candidatus Erysipelatoclostridium merdavium</name>
    <dbReference type="NCBI Taxonomy" id="2838566"/>
    <lineage>
        <taxon>Bacteria</taxon>
        <taxon>Bacillati</taxon>
        <taxon>Bacillota</taxon>
        <taxon>Erysipelotrichia</taxon>
        <taxon>Erysipelotrichales</taxon>
        <taxon>Erysipelotrichales incertae sedis</taxon>
    </lineage>
</organism>
<proteinExistence type="predicted"/>
<dbReference type="EMBL" id="DXET01000204">
    <property type="protein sequence ID" value="HIX82114.1"/>
    <property type="molecule type" value="Genomic_DNA"/>
</dbReference>
<gene>
    <name evidence="1" type="ORF">H9980_09130</name>
</gene>
<sequence>MKNVQEYKEVLFNEMRIYPIEIIAKKELNEESMIKAMTVRENLSTGLGIGLTPADVIKLAKSNDIDNLYDDIKEAIGQVKAKPMYPDFPNTVMEIDESVFRFHQLLHYFSTYGIEELTGNEVLKGWMPAESGTIPDTEKTEKDDKLLPDKLIELIDIRNMFVIPVKKVLSKRNRASLPEKDIIKFAVANMTKDELKSLVKSDIPFKENLYPLFFSIFNLLDPEKKNQNMVRELLHDLCQHTGDVFDCIRYVSVRYHRLKVSQQRLLVRLLESYPITDFKANMIISLKKSENTKFVLNYLSFNKYSRSKDHFDAVNDLRDGKLHSWESKMKFLLEKNDKENALDFIGKRPGMLLRMIAWLTRLGYDKKMIAEKLLENVNSLSIQTIVSILNYFGNYGNIDQSKEAEKTKEFDSVYYVCTRVLEERLKSVAFPFKDKKVYIKEGIYSFADSQIEFNSASSEGGYLRSGLAVKIPHDVNVLRFFVYWNDYEKRVDIDLHSYVYTNLGERFMVGWNSSFRNNGIVHSGDIVNNNAAEYIDIDLNRKSNVEYNKYAVMNINIYTGKPNFGAIDECFAGLMAVKQTKETVKLYDPKNCIITHNLKSNEHNINYGFIDIPKRLLHIVVKGKDAQVYEYDVSAFSRKIEERRFSLKTYVEILLKAQNCIIVEKEDEADNVLILDKPNSEKEISLIDNNYFADN</sequence>
<protein>
    <submittedName>
        <fullName evidence="1">Uncharacterized protein</fullName>
    </submittedName>
</protein>
<dbReference type="AlphaFoldDB" id="A0A9D1XML8"/>
<evidence type="ECO:0000313" key="2">
    <source>
        <dbReference type="Proteomes" id="UP000886724"/>
    </source>
</evidence>
<comment type="caution">
    <text evidence="1">The sequence shown here is derived from an EMBL/GenBank/DDBJ whole genome shotgun (WGS) entry which is preliminary data.</text>
</comment>
<accession>A0A9D1XML8</accession>
<evidence type="ECO:0000313" key="1">
    <source>
        <dbReference type="EMBL" id="HIX82114.1"/>
    </source>
</evidence>
<reference evidence="1" key="2">
    <citation type="submission" date="2021-04" db="EMBL/GenBank/DDBJ databases">
        <authorList>
            <person name="Gilroy R."/>
        </authorList>
    </citation>
    <scope>NUCLEOTIDE SEQUENCE</scope>
    <source>
        <strain evidence="1">ChiGjej1B1-14440</strain>
    </source>
</reference>
<dbReference type="Proteomes" id="UP000886724">
    <property type="component" value="Unassembled WGS sequence"/>
</dbReference>
<reference evidence="1" key="1">
    <citation type="journal article" date="2021" name="PeerJ">
        <title>Extensive microbial diversity within the chicken gut microbiome revealed by metagenomics and culture.</title>
        <authorList>
            <person name="Gilroy R."/>
            <person name="Ravi A."/>
            <person name="Getino M."/>
            <person name="Pursley I."/>
            <person name="Horton D.L."/>
            <person name="Alikhan N.F."/>
            <person name="Baker D."/>
            <person name="Gharbi K."/>
            <person name="Hall N."/>
            <person name="Watson M."/>
            <person name="Adriaenssens E.M."/>
            <person name="Foster-Nyarko E."/>
            <person name="Jarju S."/>
            <person name="Secka A."/>
            <person name="Antonio M."/>
            <person name="Oren A."/>
            <person name="Chaudhuri R.R."/>
            <person name="La Ragione R."/>
            <person name="Hildebrand F."/>
            <person name="Pallen M.J."/>
        </authorList>
    </citation>
    <scope>NUCLEOTIDE SEQUENCE</scope>
    <source>
        <strain evidence="1">ChiGjej1B1-14440</strain>
    </source>
</reference>
<name>A0A9D1XML8_9FIRM</name>